<accession>A0ABY1PAN7</accession>
<reference evidence="2 3" key="1">
    <citation type="submission" date="2017-05" db="EMBL/GenBank/DDBJ databases">
        <authorList>
            <person name="Varghese N."/>
            <person name="Submissions S."/>
        </authorList>
    </citation>
    <scope>NUCLEOTIDE SEQUENCE [LARGE SCALE GENOMIC DNA]</scope>
    <source>
        <strain evidence="2 3">DSM 15360</strain>
    </source>
</reference>
<feature type="domain" description="Organic solvent tolerance-like N-terminal" evidence="1">
    <location>
        <begin position="45"/>
        <end position="180"/>
    </location>
</feature>
<organism evidence="2 3">
    <name type="scientific">Algoriphagus winogradskyi</name>
    <dbReference type="NCBI Taxonomy" id="237017"/>
    <lineage>
        <taxon>Bacteria</taxon>
        <taxon>Pseudomonadati</taxon>
        <taxon>Bacteroidota</taxon>
        <taxon>Cytophagia</taxon>
        <taxon>Cytophagales</taxon>
        <taxon>Cyclobacteriaceae</taxon>
        <taxon>Algoriphagus</taxon>
    </lineage>
</organism>
<evidence type="ECO:0000313" key="2">
    <source>
        <dbReference type="EMBL" id="SMP30116.1"/>
    </source>
</evidence>
<dbReference type="EMBL" id="FXUA01000006">
    <property type="protein sequence ID" value="SMP30116.1"/>
    <property type="molecule type" value="Genomic_DNA"/>
</dbReference>
<evidence type="ECO:0000313" key="3">
    <source>
        <dbReference type="Proteomes" id="UP001157915"/>
    </source>
</evidence>
<dbReference type="Pfam" id="PF13100">
    <property type="entry name" value="OstA_2"/>
    <property type="match status" value="1"/>
</dbReference>
<dbReference type="InterPro" id="IPR005653">
    <property type="entry name" value="OstA-like_N"/>
</dbReference>
<dbReference type="RefSeq" id="WP_283413992.1">
    <property type="nucleotide sequence ID" value="NZ_FXUA01000006.1"/>
</dbReference>
<name>A0ABY1PAN7_9BACT</name>
<keyword evidence="3" id="KW-1185">Reference proteome</keyword>
<dbReference type="Proteomes" id="UP001157915">
    <property type="component" value="Unassembled WGS sequence"/>
</dbReference>
<gene>
    <name evidence="2" type="ORF">SAMN06265367_106262</name>
</gene>
<proteinExistence type="predicted"/>
<comment type="caution">
    <text evidence="2">The sequence shown here is derived from an EMBL/GenBank/DDBJ whole genome shotgun (WGS) entry which is preliminary data.</text>
</comment>
<sequence>MTPALFRIFFFVLSFWVISFSSQAQETSILEINSAGELIGSQGYERLVGDVKMKHQNSLIYCDSAHFFRLENRARLFGNVRIVDTEDPVQTTSKYAEYDGNTKLAKLRKNVVFTNQKTTLTTEFLDYDREANIAYYFNEGKVVDSVNVLTSERGTYEVNIERITFKNDVVLVNPDYTMKTNDLVYLTIPKTAETKGLTNLISTEGNTLDAQNGSFYDTQGKKFRFYEGVVETETSRIKAKELYYSELDAYYEGKENVSVLNKERQVEVFGDVGEYWDERKYSLVHGNALVRRYFEKDTLYMASDSLISQDGEADSMKYLLAFRSVRLVKSDMSGVADSLVYNYADSSIQLFKSPVMWNQKSQITADSMVFYIANEELERVFMKDKVFVITQDTIMNFNQMKGRTMDGYFRDGQMDRIDIEGNGESLYFALQADTISQGINKTLSANIKLRFKDGAIQRVTYGIKPDGKFTPFQLITEENSRLEGFNWRFEERPTLEDIFLWRKPEEIDLDAENLFNEPDVELILPTEEEIQKSLEKRGWKPEKKIPSRL</sequence>
<dbReference type="Gene3D" id="2.60.450.10">
    <property type="entry name" value="Lipopolysaccharide (LPS) transport protein A like domain"/>
    <property type="match status" value="2"/>
</dbReference>
<protein>
    <submittedName>
        <fullName evidence="2">OstA-like protein</fullName>
    </submittedName>
</protein>
<evidence type="ECO:0000259" key="1">
    <source>
        <dbReference type="Pfam" id="PF13100"/>
    </source>
</evidence>